<sequence>MKEIYLDNSATTQVDDRVIDYITKVMREHYGNPSSLYDLGLQSHLLMEEAAKSAAALIGGKGENLYFTSGGTESNNWAVFGTARAKRRRGKRMVTTAFEHSSILEPMKRLGEEGFEPVFVKPDEHGIISAEDFLSQVTPDTILVSFMLVNNEVGTMLPYEEIAEEVRRIAPNATIHCDAVQAYGKLPLKVEKLPIDLVSMSGHKIHAPKGIGALYVKKGTRIDPIIYGGAQQNGLRPGTESLPLACGMGYAAKLRAETIRQDWETVTRLQAYAREKLSAIPGIVLNSPEHAFPYILNFSAEGIRSETMLHHLEQYGIYVSNASACGKGAASHVLDAMGLSHRRIDSAIRLSFNAQNTEADIDAFLEKLRLGLDTLARARS</sequence>
<dbReference type="PROSITE" id="PS00595">
    <property type="entry name" value="AA_TRANSFER_CLASS_5"/>
    <property type="match status" value="1"/>
</dbReference>
<evidence type="ECO:0000256" key="5">
    <source>
        <dbReference type="ARBA" id="ARBA00023004"/>
    </source>
</evidence>
<protein>
    <submittedName>
        <fullName evidence="9">Cysteine desulfurase</fullName>
    </submittedName>
</protein>
<comment type="caution">
    <text evidence="9">The sequence shown here is derived from an EMBL/GenBank/DDBJ whole genome shotgun (WGS) entry which is preliminary data.</text>
</comment>
<comment type="similarity">
    <text evidence="2">Belongs to the class-V pyridoxal-phosphate-dependent aminotransferase family. NifS/IscS subfamily.</text>
</comment>
<dbReference type="InterPro" id="IPR020578">
    <property type="entry name" value="Aminotrans_V_PyrdxlP_BS"/>
</dbReference>
<dbReference type="InterPro" id="IPR015424">
    <property type="entry name" value="PyrdxlP-dep_Trfase"/>
</dbReference>
<evidence type="ECO:0000313" key="9">
    <source>
        <dbReference type="EMBL" id="MBM6923810.1"/>
    </source>
</evidence>
<gene>
    <name evidence="9" type="ORF">H9X81_08945</name>
</gene>
<dbReference type="PANTHER" id="PTHR11601:SF50">
    <property type="entry name" value="CYSTEINE DESULFURASE ISCS 2-RELATED"/>
    <property type="match status" value="1"/>
</dbReference>
<keyword evidence="10" id="KW-1185">Reference proteome</keyword>
<dbReference type="Proteomes" id="UP000724149">
    <property type="component" value="Unassembled WGS sequence"/>
</dbReference>
<dbReference type="InterPro" id="IPR015421">
    <property type="entry name" value="PyrdxlP-dep_Trfase_major"/>
</dbReference>
<comment type="cofactor">
    <cofactor evidence="1 7">
        <name>pyridoxal 5'-phosphate</name>
        <dbReference type="ChEBI" id="CHEBI:597326"/>
    </cofactor>
</comment>
<proteinExistence type="inferred from homology"/>
<dbReference type="Gene3D" id="3.40.640.10">
    <property type="entry name" value="Type I PLP-dependent aspartate aminotransferase-like (Major domain)"/>
    <property type="match status" value="1"/>
</dbReference>
<evidence type="ECO:0000256" key="6">
    <source>
        <dbReference type="ARBA" id="ARBA00023014"/>
    </source>
</evidence>
<dbReference type="InterPro" id="IPR000192">
    <property type="entry name" value="Aminotrans_V_dom"/>
</dbReference>
<dbReference type="InterPro" id="IPR015422">
    <property type="entry name" value="PyrdxlP-dep_Trfase_small"/>
</dbReference>
<keyword evidence="3" id="KW-0479">Metal-binding</keyword>
<evidence type="ECO:0000259" key="8">
    <source>
        <dbReference type="Pfam" id="PF00266"/>
    </source>
</evidence>
<dbReference type="Pfam" id="PF00266">
    <property type="entry name" value="Aminotran_5"/>
    <property type="match status" value="1"/>
</dbReference>
<feature type="domain" description="Aminotransferase class V" evidence="8">
    <location>
        <begin position="4"/>
        <end position="364"/>
    </location>
</feature>
<name>A0ABS2GQN5_9FIRM</name>
<accession>A0ABS2GQN5</accession>
<dbReference type="EMBL" id="JACSNR010000008">
    <property type="protein sequence ID" value="MBM6923810.1"/>
    <property type="molecule type" value="Genomic_DNA"/>
</dbReference>
<evidence type="ECO:0000313" key="10">
    <source>
        <dbReference type="Proteomes" id="UP000724149"/>
    </source>
</evidence>
<evidence type="ECO:0000256" key="3">
    <source>
        <dbReference type="ARBA" id="ARBA00022723"/>
    </source>
</evidence>
<keyword evidence="4" id="KW-0663">Pyridoxal phosphate</keyword>
<dbReference type="PIRSF" id="PIRSF005572">
    <property type="entry name" value="NifS"/>
    <property type="match status" value="1"/>
</dbReference>
<evidence type="ECO:0000256" key="7">
    <source>
        <dbReference type="RuleBase" id="RU004504"/>
    </source>
</evidence>
<dbReference type="SUPFAM" id="SSF53383">
    <property type="entry name" value="PLP-dependent transferases"/>
    <property type="match status" value="1"/>
</dbReference>
<dbReference type="RefSeq" id="WP_204721389.1">
    <property type="nucleotide sequence ID" value="NZ_JACSNR010000008.1"/>
</dbReference>
<dbReference type="InterPro" id="IPR016454">
    <property type="entry name" value="Cysteine_dSase"/>
</dbReference>
<keyword evidence="6" id="KW-0411">Iron-sulfur</keyword>
<organism evidence="9 10">
    <name type="scientific">Hydrogenoanaerobacterium saccharovorans</name>
    <dbReference type="NCBI Taxonomy" id="474960"/>
    <lineage>
        <taxon>Bacteria</taxon>
        <taxon>Bacillati</taxon>
        <taxon>Bacillota</taxon>
        <taxon>Clostridia</taxon>
        <taxon>Eubacteriales</taxon>
        <taxon>Oscillospiraceae</taxon>
        <taxon>Hydrogenoanaerobacterium</taxon>
    </lineage>
</organism>
<evidence type="ECO:0000256" key="4">
    <source>
        <dbReference type="ARBA" id="ARBA00022898"/>
    </source>
</evidence>
<reference evidence="9 10" key="1">
    <citation type="journal article" date="2021" name="Sci. Rep.">
        <title>The distribution of antibiotic resistance genes in chicken gut microbiota commensals.</title>
        <authorList>
            <person name="Juricova H."/>
            <person name="Matiasovicova J."/>
            <person name="Kubasova T."/>
            <person name="Cejkova D."/>
            <person name="Rychlik I."/>
        </authorList>
    </citation>
    <scope>NUCLEOTIDE SEQUENCE [LARGE SCALE GENOMIC DNA]</scope>
    <source>
        <strain evidence="9 10">An564</strain>
    </source>
</reference>
<keyword evidence="5" id="KW-0408">Iron</keyword>
<dbReference type="Gene3D" id="3.90.1150.10">
    <property type="entry name" value="Aspartate Aminotransferase, domain 1"/>
    <property type="match status" value="1"/>
</dbReference>
<dbReference type="PANTHER" id="PTHR11601">
    <property type="entry name" value="CYSTEINE DESULFURYLASE FAMILY MEMBER"/>
    <property type="match status" value="1"/>
</dbReference>
<evidence type="ECO:0000256" key="1">
    <source>
        <dbReference type="ARBA" id="ARBA00001933"/>
    </source>
</evidence>
<evidence type="ECO:0000256" key="2">
    <source>
        <dbReference type="ARBA" id="ARBA00006490"/>
    </source>
</evidence>